<gene>
    <name evidence="6" type="ORF">C1SCF055_LOCUS26693</name>
</gene>
<dbReference type="EMBL" id="CAMXCT020002803">
    <property type="protein sequence ID" value="CAL1153959.1"/>
    <property type="molecule type" value="Genomic_DNA"/>
</dbReference>
<dbReference type="InterPro" id="IPR002241">
    <property type="entry name" value="Glyco_hydro_27"/>
</dbReference>
<comment type="similarity">
    <text evidence="1 4">Belongs to the glycosyl hydrolase 27 family.</text>
</comment>
<keyword evidence="3 4" id="KW-0326">Glycosidase</keyword>
<accession>A0A9P1CZF3</accession>
<keyword evidence="2 4" id="KW-0378">Hydrolase</keyword>
<dbReference type="GO" id="GO:0004557">
    <property type="term" value="F:alpha-galactosidase activity"/>
    <property type="evidence" value="ECO:0007669"/>
    <property type="project" value="UniProtKB-EC"/>
</dbReference>
<dbReference type="EC" id="3.2.1.22" evidence="4"/>
<protein>
    <recommendedName>
        <fullName evidence="4">Alpha-galactosidase</fullName>
        <ecNumber evidence="4">3.2.1.22</ecNumber>
    </recommendedName>
    <alternativeName>
        <fullName evidence="4">Melibiase</fullName>
    </alternativeName>
</protein>
<dbReference type="GO" id="GO:0005975">
    <property type="term" value="P:carbohydrate metabolic process"/>
    <property type="evidence" value="ECO:0007669"/>
    <property type="project" value="InterPro"/>
</dbReference>
<evidence type="ECO:0000256" key="3">
    <source>
        <dbReference type="ARBA" id="ARBA00023295"/>
    </source>
</evidence>
<feature type="region of interest" description="Disordered" evidence="5">
    <location>
        <begin position="306"/>
        <end position="334"/>
    </location>
</feature>
<dbReference type="Gene3D" id="3.20.20.70">
    <property type="entry name" value="Aldolase class I"/>
    <property type="match status" value="1"/>
</dbReference>
<evidence type="ECO:0000256" key="1">
    <source>
        <dbReference type="ARBA" id="ARBA00009743"/>
    </source>
</evidence>
<dbReference type="AlphaFoldDB" id="A0A9P1CZF3"/>
<dbReference type="SUPFAM" id="SSF51445">
    <property type="entry name" value="(Trans)glycosidases"/>
    <property type="match status" value="1"/>
</dbReference>
<dbReference type="InterPro" id="IPR017853">
    <property type="entry name" value="GH"/>
</dbReference>
<keyword evidence="4" id="KW-1015">Disulfide bond</keyword>
<dbReference type="InterPro" id="IPR000111">
    <property type="entry name" value="Glyco_hydro_27/36_CS"/>
</dbReference>
<evidence type="ECO:0000313" key="6">
    <source>
        <dbReference type="EMBL" id="CAI4000584.1"/>
    </source>
</evidence>
<dbReference type="InterPro" id="IPR013785">
    <property type="entry name" value="Aldolase_TIM"/>
</dbReference>
<proteinExistence type="inferred from homology"/>
<feature type="compositionally biased region" description="Polar residues" evidence="5">
    <location>
        <begin position="308"/>
        <end position="318"/>
    </location>
</feature>
<dbReference type="EMBL" id="CAMXCT010002803">
    <property type="protein sequence ID" value="CAI4000584.1"/>
    <property type="molecule type" value="Genomic_DNA"/>
</dbReference>
<name>A0A9P1CZF3_9DINO</name>
<evidence type="ECO:0000256" key="2">
    <source>
        <dbReference type="ARBA" id="ARBA00022801"/>
    </source>
</evidence>
<reference evidence="7 8" key="2">
    <citation type="submission" date="2024-05" db="EMBL/GenBank/DDBJ databases">
        <authorList>
            <person name="Chen Y."/>
            <person name="Shah S."/>
            <person name="Dougan E. K."/>
            <person name="Thang M."/>
            <person name="Chan C."/>
        </authorList>
    </citation>
    <scope>NUCLEOTIDE SEQUENCE [LARGE SCALE GENOMIC DNA]</scope>
</reference>
<dbReference type="Proteomes" id="UP001152797">
    <property type="component" value="Unassembled WGS sequence"/>
</dbReference>
<comment type="caution">
    <text evidence="6">The sequence shown here is derived from an EMBL/GenBank/DDBJ whole genome shotgun (WGS) entry which is preliminary data.</text>
</comment>
<reference evidence="6" key="1">
    <citation type="submission" date="2022-10" db="EMBL/GenBank/DDBJ databases">
        <authorList>
            <person name="Chen Y."/>
            <person name="Dougan E. K."/>
            <person name="Chan C."/>
            <person name="Rhodes N."/>
            <person name="Thang M."/>
        </authorList>
    </citation>
    <scope>NUCLEOTIDE SEQUENCE</scope>
</reference>
<evidence type="ECO:0000256" key="4">
    <source>
        <dbReference type="RuleBase" id="RU361168"/>
    </source>
</evidence>
<dbReference type="PANTHER" id="PTHR11452">
    <property type="entry name" value="ALPHA-GALACTOSIDASE/ALPHA-N-ACETYLGALACTOSAMINIDASE"/>
    <property type="match status" value="1"/>
</dbReference>
<dbReference type="PRINTS" id="PR00740">
    <property type="entry name" value="GLHYDRLASE27"/>
</dbReference>
<keyword evidence="8" id="KW-1185">Reference proteome</keyword>
<evidence type="ECO:0000256" key="5">
    <source>
        <dbReference type="SAM" id="MobiDB-lite"/>
    </source>
</evidence>
<dbReference type="Pfam" id="PF16499">
    <property type="entry name" value="Melibiase_2"/>
    <property type="match status" value="1"/>
</dbReference>
<dbReference type="EMBL" id="CAMXCT030002803">
    <property type="protein sequence ID" value="CAL4787896.1"/>
    <property type="molecule type" value="Genomic_DNA"/>
</dbReference>
<comment type="catalytic activity">
    <reaction evidence="4">
        <text>Hydrolysis of terminal, non-reducing alpha-D-galactose residues in alpha-D-galactosides, including galactose oligosaccharides, galactomannans and galactolipids.</text>
        <dbReference type="EC" id="3.2.1.22"/>
    </reaction>
</comment>
<dbReference type="CDD" id="cd14792">
    <property type="entry name" value="GH27"/>
    <property type="match status" value="1"/>
</dbReference>
<evidence type="ECO:0000313" key="7">
    <source>
        <dbReference type="EMBL" id="CAL4787896.1"/>
    </source>
</evidence>
<dbReference type="PROSITE" id="PS00512">
    <property type="entry name" value="ALPHA_GALACTOSIDASE"/>
    <property type="match status" value="1"/>
</dbReference>
<dbReference type="PANTHER" id="PTHR11452:SF75">
    <property type="entry name" value="ALPHA-GALACTOSIDASE MEL1"/>
    <property type="match status" value="1"/>
</dbReference>
<organism evidence="6">
    <name type="scientific">Cladocopium goreaui</name>
    <dbReference type="NCBI Taxonomy" id="2562237"/>
    <lineage>
        <taxon>Eukaryota</taxon>
        <taxon>Sar</taxon>
        <taxon>Alveolata</taxon>
        <taxon>Dinophyceae</taxon>
        <taxon>Suessiales</taxon>
        <taxon>Symbiodiniaceae</taxon>
        <taxon>Cladocopium</taxon>
    </lineage>
</organism>
<sequence>MGQCALAALATAAYALDNGVGLVPPLGYNTWNDLSCAGMSEEAVLSAAEALRSTGLQQRGYVYVNLDDCWQDPAGRDESGRLRADPKKFPSGMHNLSSFLHQRGFKFGLYTDRGRKTCAGREGSEGFEALDAQTFADWGVDYVKEDNCHSSSGPNDKTQLFKQFALFRDALNKTGRPMIFSVCGGGDQLPFSNLSYYATDERGGTSLANLWRISSDVTGSWTLRFSYEVDAGLGQFAGPGGFNDPDMLLGSSLGAARRLEPHQSRTQFSLWAMLMAPMLLGADVRRLTAFDLELWQNWHASSCAMPISKTQRPSSRMPSSKAKGNRANAKKSQV</sequence>
<evidence type="ECO:0000313" key="8">
    <source>
        <dbReference type="Proteomes" id="UP001152797"/>
    </source>
</evidence>
<dbReference type="OrthoDB" id="5795902at2759"/>